<reference evidence="2" key="1">
    <citation type="journal article" date="2019" name="Int. J. Syst. Evol. Microbiol.">
        <title>The Global Catalogue of Microorganisms (GCM) 10K type strain sequencing project: providing services to taxonomists for standard genome sequencing and annotation.</title>
        <authorList>
            <consortium name="The Broad Institute Genomics Platform"/>
            <consortium name="The Broad Institute Genome Sequencing Center for Infectious Disease"/>
            <person name="Wu L."/>
            <person name="Ma J."/>
        </authorList>
    </citation>
    <scope>NUCLEOTIDE SEQUENCE [LARGE SCALE GENOMIC DNA]</scope>
    <source>
        <strain evidence="2">JCM 18053</strain>
    </source>
</reference>
<protein>
    <submittedName>
        <fullName evidence="1">Uncharacterized protein</fullName>
    </submittedName>
</protein>
<evidence type="ECO:0000313" key="1">
    <source>
        <dbReference type="EMBL" id="GAA5134868.1"/>
    </source>
</evidence>
<organism evidence="1 2">
    <name type="scientific">Prosthecobacter algae</name>
    <dbReference type="NCBI Taxonomy" id="1144682"/>
    <lineage>
        <taxon>Bacteria</taxon>
        <taxon>Pseudomonadati</taxon>
        <taxon>Verrucomicrobiota</taxon>
        <taxon>Verrucomicrobiia</taxon>
        <taxon>Verrucomicrobiales</taxon>
        <taxon>Verrucomicrobiaceae</taxon>
        <taxon>Prosthecobacter</taxon>
    </lineage>
</organism>
<sequence>MLWRRLATTSARPCVSPLNWAGISGADVTIADAKTGDKKGGRRWAKWLLSCMAWFGPRGGGEQAGLLAESEGLAPNEPMNGGLLAVAVRSWFESIPGIIALNACSLRLLEGS</sequence>
<gene>
    <name evidence="1" type="ORF">GCM10023213_07170</name>
</gene>
<keyword evidence="2" id="KW-1185">Reference proteome</keyword>
<proteinExistence type="predicted"/>
<dbReference type="Proteomes" id="UP001499852">
    <property type="component" value="Unassembled WGS sequence"/>
</dbReference>
<dbReference type="EMBL" id="BAABIA010000002">
    <property type="protein sequence ID" value="GAA5134868.1"/>
    <property type="molecule type" value="Genomic_DNA"/>
</dbReference>
<evidence type="ECO:0000313" key="2">
    <source>
        <dbReference type="Proteomes" id="UP001499852"/>
    </source>
</evidence>
<accession>A0ABP9NVT8</accession>
<name>A0ABP9NVT8_9BACT</name>
<comment type="caution">
    <text evidence="1">The sequence shown here is derived from an EMBL/GenBank/DDBJ whole genome shotgun (WGS) entry which is preliminary data.</text>
</comment>